<dbReference type="Pfam" id="PF01726">
    <property type="entry name" value="LexA_DNA_bind"/>
    <property type="match status" value="1"/>
</dbReference>
<proteinExistence type="predicted"/>
<keyword evidence="3" id="KW-1185">Reference proteome</keyword>
<feature type="non-terminal residue" evidence="2">
    <location>
        <position position="83"/>
    </location>
</feature>
<dbReference type="InterPro" id="IPR036390">
    <property type="entry name" value="WH_DNA-bd_sf"/>
</dbReference>
<comment type="caution">
    <text evidence="2">The sequence shown here is derived from an EMBL/GenBank/DDBJ whole genome shotgun (WGS) entry which is preliminary data.</text>
</comment>
<dbReference type="InterPro" id="IPR036388">
    <property type="entry name" value="WH-like_DNA-bd_sf"/>
</dbReference>
<accession>A0ABV8CIQ1</accession>
<evidence type="ECO:0000259" key="1">
    <source>
        <dbReference type="Pfam" id="PF01726"/>
    </source>
</evidence>
<sequence>MSIDNKEEMVWTEIQGQYLAFIFYYTKINRRPPAQRDFQIFFSVSPPTVHQMILVLEKKGLISRTPNASRSLTLLIPEDKLPR</sequence>
<dbReference type="RefSeq" id="WP_382344619.1">
    <property type="nucleotide sequence ID" value="NZ_JBHSAB010000038.1"/>
</dbReference>
<organism evidence="2 3">
    <name type="scientific">Legionella dresdenensis</name>
    <dbReference type="NCBI Taxonomy" id="450200"/>
    <lineage>
        <taxon>Bacteria</taxon>
        <taxon>Pseudomonadati</taxon>
        <taxon>Pseudomonadota</taxon>
        <taxon>Gammaproteobacteria</taxon>
        <taxon>Legionellales</taxon>
        <taxon>Legionellaceae</taxon>
        <taxon>Legionella</taxon>
    </lineage>
</organism>
<dbReference type="EMBL" id="JBHSAB010000038">
    <property type="protein sequence ID" value="MFC3909946.1"/>
    <property type="molecule type" value="Genomic_DNA"/>
</dbReference>
<gene>
    <name evidence="2" type="ORF">ACFORL_12795</name>
</gene>
<evidence type="ECO:0000313" key="3">
    <source>
        <dbReference type="Proteomes" id="UP001595758"/>
    </source>
</evidence>
<dbReference type="Proteomes" id="UP001595758">
    <property type="component" value="Unassembled WGS sequence"/>
</dbReference>
<name>A0ABV8CIQ1_9GAMM</name>
<feature type="domain" description="LexA repressor DNA-binding" evidence="1">
    <location>
        <begin position="12"/>
        <end position="70"/>
    </location>
</feature>
<reference evidence="3" key="1">
    <citation type="journal article" date="2019" name="Int. J. Syst. Evol. Microbiol.">
        <title>The Global Catalogue of Microorganisms (GCM) 10K type strain sequencing project: providing services to taxonomists for standard genome sequencing and annotation.</title>
        <authorList>
            <consortium name="The Broad Institute Genomics Platform"/>
            <consortium name="The Broad Institute Genome Sequencing Center for Infectious Disease"/>
            <person name="Wu L."/>
            <person name="Ma J."/>
        </authorList>
    </citation>
    <scope>NUCLEOTIDE SEQUENCE [LARGE SCALE GENOMIC DNA]</scope>
    <source>
        <strain evidence="3">CCUG 59858</strain>
    </source>
</reference>
<dbReference type="Gene3D" id="1.10.10.10">
    <property type="entry name" value="Winged helix-like DNA-binding domain superfamily/Winged helix DNA-binding domain"/>
    <property type="match status" value="1"/>
</dbReference>
<evidence type="ECO:0000313" key="2">
    <source>
        <dbReference type="EMBL" id="MFC3909946.1"/>
    </source>
</evidence>
<dbReference type="SUPFAM" id="SSF46785">
    <property type="entry name" value="Winged helix' DNA-binding domain"/>
    <property type="match status" value="1"/>
</dbReference>
<dbReference type="InterPro" id="IPR006199">
    <property type="entry name" value="LexA_DNA-bd_dom"/>
</dbReference>
<protein>
    <submittedName>
        <fullName evidence="2">LexA family protein</fullName>
    </submittedName>
</protein>